<evidence type="ECO:0000256" key="2">
    <source>
        <dbReference type="ARBA" id="ARBA00022692"/>
    </source>
</evidence>
<dbReference type="GO" id="GO:0046330">
    <property type="term" value="P:positive regulation of JNK cascade"/>
    <property type="evidence" value="ECO:0007669"/>
    <property type="project" value="InterPro"/>
</dbReference>
<dbReference type="Proteomes" id="UP000824540">
    <property type="component" value="Unassembled WGS sequence"/>
</dbReference>
<keyword evidence="7" id="KW-0675">Receptor</keyword>
<keyword evidence="6" id="KW-1015">Disulfide bond</keyword>
<dbReference type="Gene3D" id="2.10.50.10">
    <property type="entry name" value="Tumor Necrosis Factor Receptor, subunit A, domain 2"/>
    <property type="match status" value="1"/>
</dbReference>
<gene>
    <name evidence="10" type="ORF">JZ751_021957</name>
</gene>
<keyword evidence="4" id="KW-1133">Transmembrane helix</keyword>
<dbReference type="PANTHER" id="PTHR12120:SF9">
    <property type="entry name" value="TUMOR NECROSIS FACTOR RECEPTOR SUPERFAMILY MEMBER EDAR"/>
    <property type="match status" value="1"/>
</dbReference>
<organism evidence="10 11">
    <name type="scientific">Albula glossodonta</name>
    <name type="common">roundjaw bonefish</name>
    <dbReference type="NCBI Taxonomy" id="121402"/>
    <lineage>
        <taxon>Eukaryota</taxon>
        <taxon>Metazoa</taxon>
        <taxon>Chordata</taxon>
        <taxon>Craniata</taxon>
        <taxon>Vertebrata</taxon>
        <taxon>Euteleostomi</taxon>
        <taxon>Actinopterygii</taxon>
        <taxon>Neopterygii</taxon>
        <taxon>Teleostei</taxon>
        <taxon>Albuliformes</taxon>
        <taxon>Albulidae</taxon>
        <taxon>Albula</taxon>
    </lineage>
</organism>
<feature type="compositionally biased region" description="Polar residues" evidence="9">
    <location>
        <begin position="159"/>
        <end position="171"/>
    </location>
</feature>
<protein>
    <recommendedName>
        <fullName evidence="12">TNFR-Cys domain-containing protein</fullName>
    </recommendedName>
</protein>
<keyword evidence="5" id="KW-0472">Membrane</keyword>
<dbReference type="AlphaFoldDB" id="A0A8T2MYT9"/>
<evidence type="ECO:0000256" key="6">
    <source>
        <dbReference type="ARBA" id="ARBA00023157"/>
    </source>
</evidence>
<dbReference type="GO" id="GO:0038023">
    <property type="term" value="F:signaling receptor activity"/>
    <property type="evidence" value="ECO:0007669"/>
    <property type="project" value="InterPro"/>
</dbReference>
<dbReference type="EMBL" id="JAFBMS010000449">
    <property type="protein sequence ID" value="KAG9330818.1"/>
    <property type="molecule type" value="Genomic_DNA"/>
</dbReference>
<keyword evidence="3" id="KW-0677">Repeat</keyword>
<name>A0A8T2MYT9_9TELE</name>
<keyword evidence="11" id="KW-1185">Reference proteome</keyword>
<dbReference type="OrthoDB" id="9903718at2759"/>
<accession>A0A8T2MYT9</accession>
<comment type="subcellular location">
    <subcellularLocation>
        <location evidence="1">Membrane</location>
        <topology evidence="1">Single-pass membrane protein</topology>
    </subcellularLocation>
</comment>
<keyword evidence="8" id="KW-0325">Glycoprotein</keyword>
<evidence type="ECO:0000256" key="4">
    <source>
        <dbReference type="ARBA" id="ARBA00022989"/>
    </source>
</evidence>
<evidence type="ECO:0000313" key="11">
    <source>
        <dbReference type="Proteomes" id="UP000824540"/>
    </source>
</evidence>
<evidence type="ECO:0000256" key="3">
    <source>
        <dbReference type="ARBA" id="ARBA00022737"/>
    </source>
</evidence>
<evidence type="ECO:0000256" key="8">
    <source>
        <dbReference type="ARBA" id="ARBA00023180"/>
    </source>
</evidence>
<keyword evidence="2" id="KW-0812">Transmembrane</keyword>
<dbReference type="PANTHER" id="PTHR12120">
    <property type="entry name" value="TNFR-CYS DOMAIN-CONTAINING PROTEIN"/>
    <property type="match status" value="1"/>
</dbReference>
<evidence type="ECO:0000256" key="9">
    <source>
        <dbReference type="SAM" id="MobiDB-lite"/>
    </source>
</evidence>
<evidence type="ECO:0008006" key="12">
    <source>
        <dbReference type="Google" id="ProtNLM"/>
    </source>
</evidence>
<dbReference type="InterPro" id="IPR047526">
    <property type="entry name" value="TNR19/27/EDAR"/>
</dbReference>
<evidence type="ECO:0000256" key="1">
    <source>
        <dbReference type="ARBA" id="ARBA00004167"/>
    </source>
</evidence>
<feature type="region of interest" description="Disordered" evidence="9">
    <location>
        <begin position="149"/>
        <end position="171"/>
    </location>
</feature>
<dbReference type="GO" id="GO:0043123">
    <property type="term" value="P:positive regulation of canonical NF-kappaB signal transduction"/>
    <property type="evidence" value="ECO:0007669"/>
    <property type="project" value="InterPro"/>
</dbReference>
<proteinExistence type="predicted"/>
<evidence type="ECO:0000256" key="5">
    <source>
        <dbReference type="ARBA" id="ARBA00023136"/>
    </source>
</evidence>
<dbReference type="GO" id="GO:0005886">
    <property type="term" value="C:plasma membrane"/>
    <property type="evidence" value="ECO:0007669"/>
    <property type="project" value="TreeGrafter"/>
</dbReference>
<comment type="caution">
    <text evidence="10">The sequence shown here is derived from an EMBL/GenBank/DDBJ whole genome shotgun (WGS) entry which is preliminary data.</text>
</comment>
<evidence type="ECO:0000256" key="7">
    <source>
        <dbReference type="ARBA" id="ARBA00023170"/>
    </source>
</evidence>
<feature type="non-terminal residue" evidence="10">
    <location>
        <position position="214"/>
    </location>
</feature>
<sequence length="214" mass="23075">VSSMPWLQAENSSCGENEFYNQTSGSCQACPQCQPGQEPYMVLPWFKGTGLGLSQVLPWFKGTGLGLSQVLPWFKGTGLGLFQVLPWFKVALNKSGKFSKGKYEICRRHKDCDSLYRATVLTPGTPESDAECGPCLPGPSSIHLGPWKEGGGPEEVLTGRTTPLSGSRSGTRSRFLINERSAAAMPARPQTPRLRFLFSRNTTAGSKAASACPA</sequence>
<reference evidence="10" key="1">
    <citation type="thesis" date="2021" institute="BYU ScholarsArchive" country="Provo, UT, USA">
        <title>Applications of and Algorithms for Genome Assembly and Genomic Analyses with an Emphasis on Marine Teleosts.</title>
        <authorList>
            <person name="Pickett B.D."/>
        </authorList>
    </citation>
    <scope>NUCLEOTIDE SEQUENCE</scope>
    <source>
        <strain evidence="10">HI-2016</strain>
    </source>
</reference>
<evidence type="ECO:0000313" key="10">
    <source>
        <dbReference type="EMBL" id="KAG9330818.1"/>
    </source>
</evidence>